<comment type="caution">
    <text evidence="1">The sequence shown here is derived from an EMBL/GenBank/DDBJ whole genome shotgun (WGS) entry which is preliminary data.</text>
</comment>
<dbReference type="AlphaFoldDB" id="A0AAW0G5V8"/>
<keyword evidence="2" id="KW-1185">Reference proteome</keyword>
<sequence length="262" mass="30198">MIPVCNNFTDVERYMMSALERIAQSTGAKTYCKSPRPLVEQVTRCLRRDTGWSFDNPKANTYLFLPHSLVNFDLIIKDIYTALGWIITLDLEFCSPIDLKGDEDEAELLFRFARMCSILKHDYGIQYGAQDVTLWVTEPIKILLPIGAHTRKLWLNLDPDQQMCFQEKSMYFQDSDAHGTIIEMRCWQLTNQISRSCVEGSTFSSVDPNFHALEISVPLARIDPSLRPENLYERSAHLKSLRSDRRYMATTQTIGCKHPESM</sequence>
<protein>
    <submittedName>
        <fullName evidence="1">Uncharacterized protein</fullName>
    </submittedName>
</protein>
<evidence type="ECO:0000313" key="2">
    <source>
        <dbReference type="Proteomes" id="UP001385951"/>
    </source>
</evidence>
<reference evidence="1 2" key="1">
    <citation type="submission" date="2022-09" db="EMBL/GenBank/DDBJ databases">
        <authorList>
            <person name="Palmer J.M."/>
        </authorList>
    </citation>
    <scope>NUCLEOTIDE SEQUENCE [LARGE SCALE GENOMIC DNA]</scope>
    <source>
        <strain evidence="1 2">DSM 7382</strain>
    </source>
</reference>
<evidence type="ECO:0000313" key="1">
    <source>
        <dbReference type="EMBL" id="KAK7685047.1"/>
    </source>
</evidence>
<name>A0AAW0G5V8_9APHY</name>
<organism evidence="1 2">
    <name type="scientific">Cerrena zonata</name>
    <dbReference type="NCBI Taxonomy" id="2478898"/>
    <lineage>
        <taxon>Eukaryota</taxon>
        <taxon>Fungi</taxon>
        <taxon>Dikarya</taxon>
        <taxon>Basidiomycota</taxon>
        <taxon>Agaricomycotina</taxon>
        <taxon>Agaricomycetes</taxon>
        <taxon>Polyporales</taxon>
        <taxon>Cerrenaceae</taxon>
        <taxon>Cerrena</taxon>
    </lineage>
</organism>
<dbReference type="Proteomes" id="UP001385951">
    <property type="component" value="Unassembled WGS sequence"/>
</dbReference>
<dbReference type="EMBL" id="JASBNA010000022">
    <property type="protein sequence ID" value="KAK7685047.1"/>
    <property type="molecule type" value="Genomic_DNA"/>
</dbReference>
<gene>
    <name evidence="1" type="ORF">QCA50_011884</name>
</gene>
<accession>A0AAW0G5V8</accession>
<proteinExistence type="predicted"/>